<keyword evidence="4" id="KW-1185">Reference proteome</keyword>
<evidence type="ECO:0000256" key="1">
    <source>
        <dbReference type="ARBA" id="ARBA00044755"/>
    </source>
</evidence>
<reference evidence="3 4" key="1">
    <citation type="journal article" date="2012" name="MBio">
        <title>Insight into the transmission biology and species-specific functional capabilities of tsetse (Diptera: glossinidae) obligate symbiont wigglesworthia.</title>
        <authorList>
            <person name="Rio R.V."/>
            <person name="Symula R.E."/>
            <person name="Wang J."/>
            <person name="Lohs C."/>
            <person name="Wu Y.N."/>
            <person name="Snyder A.K."/>
            <person name="Bjornson R.D."/>
            <person name="Oshima K."/>
            <person name="Biehl B.S."/>
            <person name="Perna N.T."/>
            <person name="Hattori M."/>
            <person name="Aksoy S."/>
        </authorList>
    </citation>
    <scope>NUCLEOTIDE SEQUENCE [LARGE SCALE GENOMIC DNA]</scope>
    <source>
        <strain evidence="3">WGM</strain>
    </source>
</reference>
<dbReference type="HOGENOM" id="CLU_072799_0_3_6"/>
<feature type="transmembrane region" description="Helical" evidence="2">
    <location>
        <begin position="12"/>
        <end position="31"/>
    </location>
</feature>
<name>H6Q532_WIGGL</name>
<dbReference type="EMBL" id="CP003315">
    <property type="protein sequence ID" value="AFA41315.1"/>
    <property type="molecule type" value="Genomic_DNA"/>
</dbReference>
<dbReference type="AlphaFoldDB" id="H6Q532"/>
<protein>
    <submittedName>
        <fullName evidence="3">Putative membrane protein</fullName>
    </submittedName>
</protein>
<proteinExistence type="inferred from homology"/>
<comment type="similarity">
    <text evidence="1">Belongs to the bactofilin family.</text>
</comment>
<keyword evidence="2" id="KW-1133">Transmembrane helix</keyword>
<evidence type="ECO:0000256" key="2">
    <source>
        <dbReference type="SAM" id="Phobius"/>
    </source>
</evidence>
<keyword evidence="2" id="KW-0472">Membrane</keyword>
<dbReference type="OrthoDB" id="5612117at2"/>
<accession>H6Q532</accession>
<dbReference type="PANTHER" id="PTHR35024:SF4">
    <property type="entry name" value="POLYMER-FORMING CYTOSKELETAL PROTEIN"/>
    <property type="match status" value="1"/>
</dbReference>
<evidence type="ECO:0000313" key="4">
    <source>
        <dbReference type="Proteomes" id="UP000009061"/>
    </source>
</evidence>
<dbReference type="STRING" id="1142511.WIGMOR_0492"/>
<keyword evidence="2" id="KW-0812">Transmembrane</keyword>
<dbReference type="eggNOG" id="COG1664">
    <property type="taxonomic scope" value="Bacteria"/>
</dbReference>
<sequence>MKKNNTKKLISNFSYDFILNYIWTGWIVALIAYLNNNILLCTFTSALVISLFIFYYFKIRNNKKSSIYKKYDQDKNIYIPKIIEEKNNVTYQYSKIHDTVLSKNTIFIGNVQIKGNIHISGKIHGNIQAKENTVYVLQTGKIKGNIIAKNIIIDGLVKGICTASTVEILKCGKLFGTSQCHTIMIKRGGKFVGIAKEVSKNNKNYYSSHNLLILNPNKKNI</sequence>
<feature type="transmembrane region" description="Helical" evidence="2">
    <location>
        <begin position="37"/>
        <end position="57"/>
    </location>
</feature>
<gene>
    <name evidence="3" type="ORF">WIGMOR_0492</name>
</gene>
<dbReference type="Proteomes" id="UP000009061">
    <property type="component" value="Chromosome"/>
</dbReference>
<dbReference type="KEGG" id="wgl:WIGMOR_0492"/>
<organism evidence="3 4">
    <name type="scientific">Wigglesworthia glossinidia endosymbiont of Glossina morsitans morsitans</name>
    <name type="common">Yale colony</name>
    <dbReference type="NCBI Taxonomy" id="1142511"/>
    <lineage>
        <taxon>Bacteria</taxon>
        <taxon>Pseudomonadati</taxon>
        <taxon>Pseudomonadota</taxon>
        <taxon>Gammaproteobacteria</taxon>
        <taxon>Enterobacterales</taxon>
        <taxon>Erwiniaceae</taxon>
        <taxon>Wigglesworthia</taxon>
    </lineage>
</organism>
<dbReference type="RefSeq" id="WP_014354254.1">
    <property type="nucleotide sequence ID" value="NC_016893.1"/>
</dbReference>
<dbReference type="PANTHER" id="PTHR35024">
    <property type="entry name" value="HYPOTHETICAL CYTOSOLIC PROTEIN"/>
    <property type="match status" value="1"/>
</dbReference>
<dbReference type="Pfam" id="PF04519">
    <property type="entry name" value="Bactofilin"/>
    <property type="match status" value="1"/>
</dbReference>
<dbReference type="InterPro" id="IPR007607">
    <property type="entry name" value="BacA/B"/>
</dbReference>
<evidence type="ECO:0000313" key="3">
    <source>
        <dbReference type="EMBL" id="AFA41315.1"/>
    </source>
</evidence>